<dbReference type="PANTHER" id="PTHR11079:SF161">
    <property type="entry name" value="CMP_DCMP-TYPE DEAMINASE DOMAIN-CONTAINING PROTEIN"/>
    <property type="match status" value="1"/>
</dbReference>
<dbReference type="GO" id="GO:0006152">
    <property type="term" value="P:purine nucleoside catabolic process"/>
    <property type="evidence" value="ECO:0007669"/>
    <property type="project" value="TreeGrafter"/>
</dbReference>
<dbReference type="Pfam" id="PF00383">
    <property type="entry name" value="dCMP_cyt_deam_1"/>
    <property type="match status" value="1"/>
</dbReference>
<feature type="domain" description="CMP/dCMP-type deaminase" evidence="1">
    <location>
        <begin position="3"/>
        <end position="115"/>
    </location>
</feature>
<evidence type="ECO:0000259" key="1">
    <source>
        <dbReference type="PROSITE" id="PS51747"/>
    </source>
</evidence>
<dbReference type="InterPro" id="IPR002125">
    <property type="entry name" value="CMP_dCMP_dom"/>
</dbReference>
<dbReference type="InterPro" id="IPR016193">
    <property type="entry name" value="Cytidine_deaminase-like"/>
</dbReference>
<evidence type="ECO:0000313" key="2">
    <source>
        <dbReference type="EMBL" id="PKD43608.1"/>
    </source>
</evidence>
<dbReference type="GO" id="GO:0047974">
    <property type="term" value="F:guanosine deaminase activity"/>
    <property type="evidence" value="ECO:0007669"/>
    <property type="project" value="TreeGrafter"/>
</dbReference>
<keyword evidence="3" id="KW-1185">Reference proteome</keyword>
<accession>A0A2N0VHK1</accession>
<dbReference type="Gene3D" id="3.40.140.10">
    <property type="entry name" value="Cytidine Deaminase, domain 2"/>
    <property type="match status" value="1"/>
</dbReference>
<reference evidence="2 3" key="1">
    <citation type="submission" date="2017-11" db="EMBL/GenBank/DDBJ databases">
        <title>Rhodohalobacter 15182 sp. nov., isolated from a salt lake.</title>
        <authorList>
            <person name="Han S."/>
        </authorList>
    </citation>
    <scope>NUCLEOTIDE SEQUENCE [LARGE SCALE GENOMIC DNA]</scope>
    <source>
        <strain evidence="2 3">15182</strain>
    </source>
</reference>
<proteinExistence type="predicted"/>
<dbReference type="OrthoDB" id="9802676at2"/>
<evidence type="ECO:0000313" key="3">
    <source>
        <dbReference type="Proteomes" id="UP000233398"/>
    </source>
</evidence>
<dbReference type="CDD" id="cd01285">
    <property type="entry name" value="nucleoside_deaminase"/>
    <property type="match status" value="1"/>
</dbReference>
<gene>
    <name evidence="2" type="ORF">CWD77_08555</name>
</gene>
<organism evidence="2 3">
    <name type="scientific">Rhodohalobacter barkolensis</name>
    <dbReference type="NCBI Taxonomy" id="2053187"/>
    <lineage>
        <taxon>Bacteria</taxon>
        <taxon>Pseudomonadati</taxon>
        <taxon>Balneolota</taxon>
        <taxon>Balneolia</taxon>
        <taxon>Balneolales</taxon>
        <taxon>Balneolaceae</taxon>
        <taxon>Rhodohalobacter</taxon>
    </lineage>
</organism>
<dbReference type="PANTHER" id="PTHR11079">
    <property type="entry name" value="CYTOSINE DEAMINASE FAMILY MEMBER"/>
    <property type="match status" value="1"/>
</dbReference>
<sequence length="145" mass="16227">MITPDTRIMNTAIEIAEKNQTPFGAVLAMGDEIFATAANQTRELHDPTAHAELLVIRKLCSQLKKTDLSGFTLYTTCEPCPMCMSAAIWAKIDVIYYGCDIPSISEKMPQIDIRSRDINKKSFHNVTIQGGVLEKRCMEILQLFS</sequence>
<name>A0A2N0VHK1_9BACT</name>
<dbReference type="PROSITE" id="PS51747">
    <property type="entry name" value="CYT_DCMP_DEAMINASES_2"/>
    <property type="match status" value="1"/>
</dbReference>
<dbReference type="RefSeq" id="WP_101073150.1">
    <property type="nucleotide sequence ID" value="NZ_PISP01000002.1"/>
</dbReference>
<dbReference type="AlphaFoldDB" id="A0A2N0VHK1"/>
<dbReference type="SUPFAM" id="SSF53927">
    <property type="entry name" value="Cytidine deaminase-like"/>
    <property type="match status" value="1"/>
</dbReference>
<protein>
    <submittedName>
        <fullName evidence="2">tRNA-specific adenosine deaminase</fullName>
    </submittedName>
</protein>
<dbReference type="EMBL" id="PISP01000002">
    <property type="protein sequence ID" value="PKD43608.1"/>
    <property type="molecule type" value="Genomic_DNA"/>
</dbReference>
<comment type="caution">
    <text evidence="2">The sequence shown here is derived from an EMBL/GenBank/DDBJ whole genome shotgun (WGS) entry which is preliminary data.</text>
</comment>
<dbReference type="Proteomes" id="UP000233398">
    <property type="component" value="Unassembled WGS sequence"/>
</dbReference>